<dbReference type="EMBL" id="VWZI01014759">
    <property type="protein sequence ID" value="NXG48753.1"/>
    <property type="molecule type" value="Genomic_DNA"/>
</dbReference>
<feature type="non-terminal residue" evidence="4">
    <location>
        <position position="316"/>
    </location>
</feature>
<dbReference type="SUPFAM" id="SSF56854">
    <property type="entry name" value="Bcl-2 inhibitors of programmed cell death"/>
    <property type="match status" value="1"/>
</dbReference>
<protein>
    <submittedName>
        <fullName evidence="4">B2L14 protein</fullName>
    </submittedName>
</protein>
<dbReference type="GO" id="GO:2001236">
    <property type="term" value="P:regulation of extrinsic apoptotic signaling pathway"/>
    <property type="evidence" value="ECO:0007669"/>
    <property type="project" value="TreeGrafter"/>
</dbReference>
<organism evidence="4 5">
    <name type="scientific">Psilopogon haemacephalus</name>
    <name type="common">coppersmith barbet</name>
    <dbReference type="NCBI Taxonomy" id="2585815"/>
    <lineage>
        <taxon>Eukaryota</taxon>
        <taxon>Metazoa</taxon>
        <taxon>Chordata</taxon>
        <taxon>Craniata</taxon>
        <taxon>Vertebrata</taxon>
        <taxon>Euteleostomi</taxon>
        <taxon>Archelosauria</taxon>
        <taxon>Archosauria</taxon>
        <taxon>Dinosauria</taxon>
        <taxon>Saurischia</taxon>
        <taxon>Theropoda</taxon>
        <taxon>Coelurosauria</taxon>
        <taxon>Aves</taxon>
        <taxon>Neognathae</taxon>
        <taxon>Neoaves</taxon>
        <taxon>Telluraves</taxon>
        <taxon>Coraciimorphae</taxon>
        <taxon>Piciformes</taxon>
        <taxon>Megalaimidae</taxon>
        <taxon>Psilopogon</taxon>
    </lineage>
</organism>
<evidence type="ECO:0000313" key="4">
    <source>
        <dbReference type="EMBL" id="NXG48753.1"/>
    </source>
</evidence>
<accession>A0A7K9C803</accession>
<feature type="non-terminal residue" evidence="4">
    <location>
        <position position="1"/>
    </location>
</feature>
<evidence type="ECO:0000256" key="3">
    <source>
        <dbReference type="SAM" id="MobiDB-lite"/>
    </source>
</evidence>
<dbReference type="OrthoDB" id="9948726at2759"/>
<keyword evidence="5" id="KW-1185">Reference proteome</keyword>
<dbReference type="Gene3D" id="1.10.437.10">
    <property type="entry name" value="Blc2-like"/>
    <property type="match status" value="1"/>
</dbReference>
<reference evidence="4 5" key="1">
    <citation type="submission" date="2019-09" db="EMBL/GenBank/DDBJ databases">
        <title>Bird 10,000 Genomes (B10K) Project - Family phase.</title>
        <authorList>
            <person name="Zhang G."/>
        </authorList>
    </citation>
    <scope>NUCLEOTIDE SEQUENCE [LARGE SCALE GENOMIC DNA]</scope>
    <source>
        <strain evidence="4">B10K-DU-001-24</strain>
        <tissue evidence="4">Muscle</tissue>
    </source>
</reference>
<gene>
    <name evidence="4" type="primary">Bcl2l14_0</name>
    <name evidence="4" type="ORF">PSIHAE_R05080</name>
</gene>
<dbReference type="AlphaFoldDB" id="A0A7K9C803"/>
<sequence>GTKMALPNDIRMEDALLEDNERDSIEYKILMAYARRRLPASKYRRLLKNEANVHKSLPLIGRGVKIDHQRDEGELTPSAHFQGPVIRPQNKQQEPICVPGYHLPPLPSKGEVKKQGSYTADPCTSGIVSQGSFQDQSCEPEDINHIADKLAELVTSRSQESPFGVLESQGPCLKEDKSDRTDGSEAKERDQEKIIQSIVSLLRQKGDELEEKIKKDRAFYQCFKDMLSYNFFKRITDLFLEEVSADSTRASGGQTQRLKVAYTMEVATRLTAIDNHPMNLVLGFGSKYLREHFKPWIQDQGGWVCILTTLTWAQPK</sequence>
<evidence type="ECO:0000313" key="5">
    <source>
        <dbReference type="Proteomes" id="UP000574528"/>
    </source>
</evidence>
<evidence type="ECO:0000256" key="2">
    <source>
        <dbReference type="ARBA" id="ARBA00022703"/>
    </source>
</evidence>
<proteinExistence type="predicted"/>
<comment type="caution">
    <text evidence="4">The sequence shown here is derived from an EMBL/GenBank/DDBJ whole genome shotgun (WGS) entry which is preliminary data.</text>
</comment>
<name>A0A7K9C803_9PICI</name>
<keyword evidence="1" id="KW-0597">Phosphoprotein</keyword>
<dbReference type="GO" id="GO:0006915">
    <property type="term" value="P:apoptotic process"/>
    <property type="evidence" value="ECO:0007669"/>
    <property type="project" value="UniProtKB-KW"/>
</dbReference>
<dbReference type="Proteomes" id="UP000574528">
    <property type="component" value="Unassembled WGS sequence"/>
</dbReference>
<dbReference type="InterPro" id="IPR002475">
    <property type="entry name" value="Bcl2-like"/>
</dbReference>
<feature type="region of interest" description="Disordered" evidence="3">
    <location>
        <begin position="160"/>
        <end position="190"/>
    </location>
</feature>
<evidence type="ECO:0000256" key="1">
    <source>
        <dbReference type="ARBA" id="ARBA00022553"/>
    </source>
</evidence>
<feature type="compositionally biased region" description="Basic and acidic residues" evidence="3">
    <location>
        <begin position="173"/>
        <end position="190"/>
    </location>
</feature>
<dbReference type="InterPro" id="IPR036834">
    <property type="entry name" value="Bcl-2-like_sf"/>
</dbReference>
<dbReference type="PANTHER" id="PTHR14965:SF1">
    <property type="entry name" value="APOPTOSIS FACILITATOR BCL-2-LIKE PROTEIN 14"/>
    <property type="match status" value="1"/>
</dbReference>
<dbReference type="PANTHER" id="PTHR14965">
    <property type="entry name" value="SI:CH73-248E21.1"/>
    <property type="match status" value="1"/>
</dbReference>
<dbReference type="PROSITE" id="PS50062">
    <property type="entry name" value="BCL2_FAMILY"/>
    <property type="match status" value="1"/>
</dbReference>
<keyword evidence="2" id="KW-0053">Apoptosis</keyword>